<dbReference type="GO" id="GO:0004519">
    <property type="term" value="F:endonuclease activity"/>
    <property type="evidence" value="ECO:0007669"/>
    <property type="project" value="UniProtKB-KW"/>
</dbReference>
<keyword evidence="3" id="KW-0378">Hydrolase</keyword>
<dbReference type="Pfam" id="PF03372">
    <property type="entry name" value="Exo_endo_phos"/>
    <property type="match status" value="1"/>
</dbReference>
<dbReference type="OrthoDB" id="2159567at2759"/>
<name>A0A0D2WVY6_CAPO3</name>
<gene>
    <name evidence="3" type="ORF">CAOG_007537</name>
</gene>
<dbReference type="PANTHER" id="PTHR42834:SF1">
    <property type="entry name" value="ENDONUCLEASE_EXONUCLEASE_PHOSPHATASE FAMILY PROTEIN (AFU_ORTHOLOGUE AFUA_3G09210)"/>
    <property type="match status" value="1"/>
</dbReference>
<feature type="region of interest" description="Disordered" evidence="1">
    <location>
        <begin position="599"/>
        <end position="641"/>
    </location>
</feature>
<evidence type="ECO:0000256" key="1">
    <source>
        <dbReference type="SAM" id="MobiDB-lite"/>
    </source>
</evidence>
<evidence type="ECO:0000259" key="2">
    <source>
        <dbReference type="Pfam" id="PF03372"/>
    </source>
</evidence>
<dbReference type="AlphaFoldDB" id="A0A0D2WVY6"/>
<feature type="region of interest" description="Disordered" evidence="1">
    <location>
        <begin position="348"/>
        <end position="375"/>
    </location>
</feature>
<dbReference type="Proteomes" id="UP000008743">
    <property type="component" value="Unassembled WGS sequence"/>
</dbReference>
<dbReference type="InterPro" id="IPR005135">
    <property type="entry name" value="Endo/exonuclease/phosphatase"/>
</dbReference>
<evidence type="ECO:0000313" key="3">
    <source>
        <dbReference type="EMBL" id="KJE97055.1"/>
    </source>
</evidence>
<keyword evidence="3" id="KW-0269">Exonuclease</keyword>
<evidence type="ECO:0000313" key="4">
    <source>
        <dbReference type="Proteomes" id="UP000008743"/>
    </source>
</evidence>
<dbReference type="SUPFAM" id="SSF56219">
    <property type="entry name" value="DNase I-like"/>
    <property type="match status" value="1"/>
</dbReference>
<keyword evidence="4" id="KW-1185">Reference proteome</keyword>
<sequence length="641" mass="70136">MLLRVGQFNLLNLVKENVKFYCGEMYTKEQVDLKVNWIAQQLRHMKSDILGFQEVFHEEVLRRAIAQSGIYSADTQLILFGAEGSGPRVGLLSRYPVVDTEEIHEFPPESLIEIDSHIIPVKKFYRPVLRCVVRLPTGDLVTVFCLHLKSQRPMVDSAHRHDLKAKAIGQAKSLVIRAAESAAVRCILVTEMRNNARPVIVCGDLNDVVHSVTTEIVTGTPPFKNMKFEQKEQIWDALLWSTNEVQVRQSDRDVTYSHIHNGRYLVLDHILVSQEFVRTNPNRIGYVQFLTILNDHLIDETMSDDGPDVTTSDHGQVVAVIKVYDAAHPRDEGDMIIPLPMNVASRPLSPIPTKAASSSSSSSSSSGKPKAETIPRVLSSSDVEAPLAFAAHAGIKKSTSPAAVSAPAAHVNAPPPHPPSVVVVGDNATPVREIDPKTLPSGGSVLADDPAIVVAIMPPDHDGSPVISMTAPGVERSTLFELAKSPTPLSAKPFPFPIPAASAPVPAASASASASASAAASVAPAAPDTLRAARSHEELPRSRDRESRSKSRSRSRSRSPGDAIHAEHAHHERHRSREGHRGDRDFEPDFEEMDRALFGPWWEMGRRPPHPRRDRPTGAWGTGSGAALFAKDHESHRDSRR</sequence>
<dbReference type="Gene3D" id="3.60.10.10">
    <property type="entry name" value="Endonuclease/exonuclease/phosphatase"/>
    <property type="match status" value="1"/>
</dbReference>
<dbReference type="InterPro" id="IPR036691">
    <property type="entry name" value="Endo/exonu/phosph_ase_sf"/>
</dbReference>
<dbReference type="PANTHER" id="PTHR42834">
    <property type="entry name" value="ENDONUCLEASE/EXONUCLEASE/PHOSPHATASE FAMILY PROTEIN (AFU_ORTHOLOGUE AFUA_3G09210)"/>
    <property type="match status" value="1"/>
</dbReference>
<protein>
    <submittedName>
        <fullName evidence="3">Endonuclease/exonuclease/phosphatase</fullName>
    </submittedName>
</protein>
<keyword evidence="3" id="KW-0255">Endonuclease</keyword>
<feature type="compositionally biased region" description="Basic and acidic residues" evidence="1">
    <location>
        <begin position="534"/>
        <end position="549"/>
    </location>
</feature>
<dbReference type="EMBL" id="KE346373">
    <property type="protein sequence ID" value="KJE97055.1"/>
    <property type="molecule type" value="Genomic_DNA"/>
</dbReference>
<proteinExistence type="predicted"/>
<keyword evidence="3" id="KW-0540">Nuclease</keyword>
<feature type="compositionally biased region" description="Low complexity" evidence="1">
    <location>
        <begin position="357"/>
        <end position="366"/>
    </location>
</feature>
<accession>A0A0D2WVY6</accession>
<organism evidence="3 4">
    <name type="scientific">Capsaspora owczarzaki (strain ATCC 30864)</name>
    <dbReference type="NCBI Taxonomy" id="595528"/>
    <lineage>
        <taxon>Eukaryota</taxon>
        <taxon>Filasterea</taxon>
        <taxon>Capsaspora</taxon>
    </lineage>
</organism>
<feature type="region of interest" description="Disordered" evidence="1">
    <location>
        <begin position="532"/>
        <end position="587"/>
    </location>
</feature>
<dbReference type="GO" id="GO:0004527">
    <property type="term" value="F:exonuclease activity"/>
    <property type="evidence" value="ECO:0007669"/>
    <property type="project" value="UniProtKB-KW"/>
</dbReference>
<dbReference type="RefSeq" id="XP_004343411.1">
    <property type="nucleotide sequence ID" value="XM_004343361.2"/>
</dbReference>
<reference evidence="4" key="1">
    <citation type="submission" date="2011-02" db="EMBL/GenBank/DDBJ databases">
        <title>The Genome Sequence of Capsaspora owczarzaki ATCC 30864.</title>
        <authorList>
            <person name="Russ C."/>
            <person name="Cuomo C."/>
            <person name="Burger G."/>
            <person name="Gray M.W."/>
            <person name="Holland P.W.H."/>
            <person name="King N."/>
            <person name="Lang F.B.F."/>
            <person name="Roger A.J."/>
            <person name="Ruiz-Trillo I."/>
            <person name="Young S.K."/>
            <person name="Zeng Q."/>
            <person name="Gargeya S."/>
            <person name="Alvarado L."/>
            <person name="Berlin A."/>
            <person name="Chapman S.B."/>
            <person name="Chen Z."/>
            <person name="Freedman E."/>
            <person name="Gellesch M."/>
            <person name="Goldberg J."/>
            <person name="Griggs A."/>
            <person name="Gujja S."/>
            <person name="Heilman E."/>
            <person name="Heiman D."/>
            <person name="Howarth C."/>
            <person name="Mehta T."/>
            <person name="Neiman D."/>
            <person name="Pearson M."/>
            <person name="Roberts A."/>
            <person name="Saif S."/>
            <person name="Shea T."/>
            <person name="Shenoy N."/>
            <person name="Sisk P."/>
            <person name="Stolte C."/>
            <person name="Sykes S."/>
            <person name="White J."/>
            <person name="Yandava C."/>
            <person name="Haas B."/>
            <person name="Nusbaum C."/>
            <person name="Birren B."/>
        </authorList>
    </citation>
    <scope>NUCLEOTIDE SEQUENCE</scope>
    <source>
        <strain evidence="4">ATCC 30864</strain>
    </source>
</reference>
<feature type="compositionally biased region" description="Basic and acidic residues" evidence="1">
    <location>
        <begin position="630"/>
        <end position="641"/>
    </location>
</feature>
<feature type="domain" description="Endonuclease/exonuclease/phosphatase" evidence="2">
    <location>
        <begin position="36"/>
        <end position="314"/>
    </location>
</feature>
<dbReference type="InParanoid" id="A0A0D2WVY6"/>